<dbReference type="InterPro" id="IPR020472">
    <property type="entry name" value="WD40_PAC1"/>
</dbReference>
<dbReference type="SMART" id="SM00320">
    <property type="entry name" value="WD40"/>
    <property type="match status" value="6"/>
</dbReference>
<organism evidence="4 5">
    <name type="scientific">Ilex paraguariensis</name>
    <name type="common">yerba mate</name>
    <dbReference type="NCBI Taxonomy" id="185542"/>
    <lineage>
        <taxon>Eukaryota</taxon>
        <taxon>Viridiplantae</taxon>
        <taxon>Streptophyta</taxon>
        <taxon>Embryophyta</taxon>
        <taxon>Tracheophyta</taxon>
        <taxon>Spermatophyta</taxon>
        <taxon>Magnoliopsida</taxon>
        <taxon>eudicotyledons</taxon>
        <taxon>Gunneridae</taxon>
        <taxon>Pentapetalae</taxon>
        <taxon>asterids</taxon>
        <taxon>campanulids</taxon>
        <taxon>Aquifoliales</taxon>
        <taxon>Aquifoliaceae</taxon>
        <taxon>Ilex</taxon>
    </lineage>
</organism>
<feature type="repeat" description="WD" evidence="3">
    <location>
        <begin position="239"/>
        <end position="265"/>
    </location>
</feature>
<dbReference type="CDD" id="cd00200">
    <property type="entry name" value="WD40"/>
    <property type="match status" value="1"/>
</dbReference>
<dbReference type="InterPro" id="IPR019775">
    <property type="entry name" value="WD40_repeat_CS"/>
</dbReference>
<dbReference type="SUPFAM" id="SSF50978">
    <property type="entry name" value="WD40 repeat-like"/>
    <property type="match status" value="1"/>
</dbReference>
<protein>
    <submittedName>
        <fullName evidence="4">Uncharacterized protein</fullName>
    </submittedName>
</protein>
<keyword evidence="5" id="KW-1185">Reference proteome</keyword>
<feature type="repeat" description="WD" evidence="3">
    <location>
        <begin position="54"/>
        <end position="95"/>
    </location>
</feature>
<feature type="repeat" description="WD" evidence="3">
    <location>
        <begin position="107"/>
        <end position="130"/>
    </location>
</feature>
<accession>A0ABC8QKT5</accession>
<evidence type="ECO:0000313" key="5">
    <source>
        <dbReference type="Proteomes" id="UP001642360"/>
    </source>
</evidence>
<reference evidence="4 5" key="1">
    <citation type="submission" date="2024-02" db="EMBL/GenBank/DDBJ databases">
        <authorList>
            <person name="Vignale AGUSTIN F."/>
            <person name="Sosa J E."/>
            <person name="Modenutti C."/>
        </authorList>
    </citation>
    <scope>NUCLEOTIDE SEQUENCE [LARGE SCALE GENOMIC DNA]</scope>
</reference>
<feature type="repeat" description="WD" evidence="3">
    <location>
        <begin position="266"/>
        <end position="308"/>
    </location>
</feature>
<dbReference type="InterPro" id="IPR051350">
    <property type="entry name" value="WD_repeat-ST_regulator"/>
</dbReference>
<proteinExistence type="predicted"/>
<gene>
    <name evidence="4" type="ORF">ILEXP_LOCUS79</name>
</gene>
<name>A0ABC8QKT5_9AQUA</name>
<dbReference type="InterPro" id="IPR015943">
    <property type="entry name" value="WD40/YVTN_repeat-like_dom_sf"/>
</dbReference>
<keyword evidence="1 3" id="KW-0853">WD repeat</keyword>
<dbReference type="PRINTS" id="PR00320">
    <property type="entry name" value="GPROTEINBRPT"/>
</dbReference>
<dbReference type="Gene3D" id="2.130.10.10">
    <property type="entry name" value="YVTN repeat-like/Quinoprotein amine dehydrogenase"/>
    <property type="match status" value="2"/>
</dbReference>
<dbReference type="Pfam" id="PF00400">
    <property type="entry name" value="WD40"/>
    <property type="match status" value="4"/>
</dbReference>
<sequence length="343" mass="38492">MPVNFAIWCVLHCNILYLLSFFPIQKGTISGMLGIVQVELQVDADGSLSLKRRLSGHQKPVFFVSWRPDDQQLLTCGLEEAVRRWDVSSGECLYVYEKVGVGMVSCAWSPDGQLIFSGTTDKSISMWDLRGKEVECWKGEWTVRISDLQVTNDGKQIITVCRHNTLVLLDREARAEKLIEEDEIVTSFSLSSDSKFLLVSLLNQEIHLWNVEGDVRLVAKYEGHKRRRFVVRTCFGGLDQGFIVSGSEDSQVYIWHRGSGKLIETLQGHTGAVNCVSWNPANHQMIASASDDRTIRIWGLNQVDMKHMETYCNGVAMEAVESSVGKLLKSSITDSGFSSIAFM</sequence>
<dbReference type="Proteomes" id="UP001642360">
    <property type="component" value="Unassembled WGS sequence"/>
</dbReference>
<keyword evidence="2" id="KW-0677">Repeat</keyword>
<evidence type="ECO:0000256" key="3">
    <source>
        <dbReference type="PROSITE-ProRule" id="PRU00221"/>
    </source>
</evidence>
<evidence type="ECO:0000256" key="1">
    <source>
        <dbReference type="ARBA" id="ARBA00022574"/>
    </source>
</evidence>
<dbReference type="PROSITE" id="PS50294">
    <property type="entry name" value="WD_REPEATS_REGION"/>
    <property type="match status" value="3"/>
</dbReference>
<comment type="caution">
    <text evidence="4">The sequence shown here is derived from an EMBL/GenBank/DDBJ whole genome shotgun (WGS) entry which is preliminary data.</text>
</comment>
<dbReference type="PANTHER" id="PTHR22838">
    <property type="entry name" value="WD REPEAT PROTEIN 26-RELATED"/>
    <property type="match status" value="1"/>
</dbReference>
<dbReference type="InterPro" id="IPR036322">
    <property type="entry name" value="WD40_repeat_dom_sf"/>
</dbReference>
<dbReference type="PROSITE" id="PS00678">
    <property type="entry name" value="WD_REPEATS_1"/>
    <property type="match status" value="1"/>
</dbReference>
<evidence type="ECO:0000256" key="2">
    <source>
        <dbReference type="ARBA" id="ARBA00022737"/>
    </source>
</evidence>
<dbReference type="PANTHER" id="PTHR22838:SF0">
    <property type="entry name" value="WD REPEAT-CONTAINING PROTEIN 26"/>
    <property type="match status" value="1"/>
</dbReference>
<dbReference type="PROSITE" id="PS50082">
    <property type="entry name" value="WD_REPEATS_2"/>
    <property type="match status" value="4"/>
</dbReference>
<dbReference type="InterPro" id="IPR001680">
    <property type="entry name" value="WD40_rpt"/>
</dbReference>
<dbReference type="AlphaFoldDB" id="A0ABC8QKT5"/>
<dbReference type="EMBL" id="CAUOFW020000001">
    <property type="protein sequence ID" value="CAK9133204.1"/>
    <property type="molecule type" value="Genomic_DNA"/>
</dbReference>
<evidence type="ECO:0000313" key="4">
    <source>
        <dbReference type="EMBL" id="CAK9133204.1"/>
    </source>
</evidence>